<dbReference type="GO" id="GO:0004519">
    <property type="term" value="F:endonuclease activity"/>
    <property type="evidence" value="ECO:0007669"/>
    <property type="project" value="UniProtKB-KW"/>
</dbReference>
<evidence type="ECO:0000256" key="1">
    <source>
        <dbReference type="ARBA" id="ARBA00022722"/>
    </source>
</evidence>
<dbReference type="SUPFAM" id="SSF54060">
    <property type="entry name" value="His-Me finger endonucleases"/>
    <property type="match status" value="1"/>
</dbReference>
<keyword evidence="3" id="KW-0255">Endonuclease</keyword>
<organism evidence="3 4">
    <name type="scientific">Mesobacillus zeae</name>
    <dbReference type="NCBI Taxonomy" id="1917180"/>
    <lineage>
        <taxon>Bacteria</taxon>
        <taxon>Bacillati</taxon>
        <taxon>Bacillota</taxon>
        <taxon>Bacilli</taxon>
        <taxon>Bacillales</taxon>
        <taxon>Bacillaceae</taxon>
        <taxon>Mesobacillus</taxon>
    </lineage>
</organism>
<dbReference type="InterPro" id="IPR044925">
    <property type="entry name" value="His-Me_finger_sf"/>
</dbReference>
<protein>
    <submittedName>
        <fullName evidence="3">Endonuclease I</fullName>
    </submittedName>
</protein>
<dbReference type="GO" id="GO:0016787">
    <property type="term" value="F:hydrolase activity"/>
    <property type="evidence" value="ECO:0007669"/>
    <property type="project" value="UniProtKB-KW"/>
</dbReference>
<evidence type="ECO:0000256" key="2">
    <source>
        <dbReference type="ARBA" id="ARBA00022801"/>
    </source>
</evidence>
<keyword evidence="4" id="KW-1185">Reference proteome</keyword>
<comment type="caution">
    <text evidence="3">The sequence shown here is derived from an EMBL/GenBank/DDBJ whole genome shotgun (WGS) entry which is preliminary data.</text>
</comment>
<dbReference type="EMBL" id="QWVT01000025">
    <property type="protein sequence ID" value="RID83611.1"/>
    <property type="molecule type" value="Genomic_DNA"/>
</dbReference>
<keyword evidence="2" id="KW-0378">Hydrolase</keyword>
<accession>A0A398B1S5</accession>
<reference evidence="3 4" key="1">
    <citation type="submission" date="2018-08" db="EMBL/GenBank/DDBJ databases">
        <title>Bacillus jemisoniae sp. nov., Bacillus chryseoplanitiae sp. nov., Bacillus resnikiae sp. nov., and Bacillus frankliniae sp. nov., isolated from Viking spacecraft and associated surfaces.</title>
        <authorList>
            <person name="Seuylemezian A."/>
            <person name="Vaishampayan P."/>
        </authorList>
    </citation>
    <scope>NUCLEOTIDE SEQUENCE [LARGE SCALE GENOMIC DNA]</scope>
    <source>
        <strain evidence="3 4">JJ-247</strain>
    </source>
</reference>
<gene>
    <name evidence="3" type="ORF">D1970_15375</name>
</gene>
<name>A0A398B1S5_9BACI</name>
<dbReference type="Proteomes" id="UP000265816">
    <property type="component" value="Unassembled WGS sequence"/>
</dbReference>
<dbReference type="Pfam" id="PF04231">
    <property type="entry name" value="Endonuclease_1"/>
    <property type="match status" value="1"/>
</dbReference>
<dbReference type="PANTHER" id="PTHR33607:SF2">
    <property type="entry name" value="ENDONUCLEASE-1"/>
    <property type="match status" value="1"/>
</dbReference>
<dbReference type="PANTHER" id="PTHR33607">
    <property type="entry name" value="ENDONUCLEASE-1"/>
    <property type="match status" value="1"/>
</dbReference>
<proteinExistence type="predicted"/>
<dbReference type="InterPro" id="IPR007346">
    <property type="entry name" value="Endonuclease-I"/>
</dbReference>
<evidence type="ECO:0000313" key="4">
    <source>
        <dbReference type="Proteomes" id="UP000265816"/>
    </source>
</evidence>
<sequence length="307" mass="36178">MEKSQDFLDLQKQLDFLRENRRMMQEDRENYYDSEQDLTDIRQYYETAGGPDWDWGDTPLFSTLHELLDITHKNRIPYNTSKDLYLYAWVDLHPDGSLKSIYSGEEKDPESVILEDLTLVRQKYAEFQSYIQSEQPTIAGLNEFEWRIKFNAEHVVPQSWFGASEPMKGDLHHLFTCDPKCNSSRSNYHYSDFPDYNPDLPDEPIQNDCGVAADRLFEPEHGKGTSARAMMYFFLRYPKAVKNEFQAKIDIPLLIKWHEEYPATLYEKHRNQAIYNIQGNRNPFIDFPQLVDKLVFPMVERVPPIAP</sequence>
<keyword evidence="1" id="KW-0540">Nuclease</keyword>
<dbReference type="AlphaFoldDB" id="A0A398B1S5"/>
<evidence type="ECO:0000313" key="3">
    <source>
        <dbReference type="EMBL" id="RID83611.1"/>
    </source>
</evidence>
<dbReference type="OrthoDB" id="9801679at2"/>